<organism evidence="2 3">
    <name type="scientific">Sorghum bicolor</name>
    <name type="common">Sorghum</name>
    <name type="synonym">Sorghum vulgare</name>
    <dbReference type="NCBI Taxonomy" id="4558"/>
    <lineage>
        <taxon>Eukaryota</taxon>
        <taxon>Viridiplantae</taxon>
        <taxon>Streptophyta</taxon>
        <taxon>Embryophyta</taxon>
        <taxon>Tracheophyta</taxon>
        <taxon>Spermatophyta</taxon>
        <taxon>Magnoliopsida</taxon>
        <taxon>Liliopsida</taxon>
        <taxon>Poales</taxon>
        <taxon>Poaceae</taxon>
        <taxon>PACMAD clade</taxon>
        <taxon>Panicoideae</taxon>
        <taxon>Andropogonodae</taxon>
        <taxon>Andropogoneae</taxon>
        <taxon>Sorghinae</taxon>
        <taxon>Sorghum</taxon>
    </lineage>
</organism>
<accession>A0A1Z5RQ17</accession>
<dbReference type="AlphaFoldDB" id="A0A1Z5RQ17"/>
<reference evidence="3" key="2">
    <citation type="journal article" date="2018" name="Plant J.">
        <title>The Sorghum bicolor reference genome: improved assembly, gene annotations, a transcriptome atlas, and signatures of genome organization.</title>
        <authorList>
            <person name="McCormick R.F."/>
            <person name="Truong S.K."/>
            <person name="Sreedasyam A."/>
            <person name="Jenkins J."/>
            <person name="Shu S."/>
            <person name="Sims D."/>
            <person name="Kennedy M."/>
            <person name="Amirebrahimi M."/>
            <person name="Weers B.D."/>
            <person name="McKinley B."/>
            <person name="Mattison A."/>
            <person name="Morishige D.T."/>
            <person name="Grimwood J."/>
            <person name="Schmutz J."/>
            <person name="Mullet J.E."/>
        </authorList>
    </citation>
    <scope>NUCLEOTIDE SEQUENCE [LARGE SCALE GENOMIC DNA]</scope>
    <source>
        <strain evidence="3">cv. BTx623</strain>
    </source>
</reference>
<protein>
    <submittedName>
        <fullName evidence="2">Uncharacterized protein</fullName>
    </submittedName>
</protein>
<proteinExistence type="predicted"/>
<gene>
    <name evidence="2" type="ORF">SORBI_3004G285450</name>
</gene>
<evidence type="ECO:0000256" key="1">
    <source>
        <dbReference type="SAM" id="MobiDB-lite"/>
    </source>
</evidence>
<name>A0A1Z5RQ17_SORBI</name>
<keyword evidence="3" id="KW-1185">Reference proteome</keyword>
<dbReference type="Proteomes" id="UP000000768">
    <property type="component" value="Chromosome 4"/>
</dbReference>
<dbReference type="EMBL" id="CM000763">
    <property type="protein sequence ID" value="OQU85649.1"/>
    <property type="molecule type" value="Genomic_DNA"/>
</dbReference>
<sequence>MRAGPESGGVATQQSLVVALPVPGGAATERPVTPGKRGCTAASGRIPTGRRSNGQRRDCRGSSLRERRCWDARRPACVVSCEGGRGSVAAPSGGNW</sequence>
<dbReference type="Gramene" id="OQU85649">
    <property type="protein sequence ID" value="OQU85649"/>
    <property type="gene ID" value="SORBI_3004G285450"/>
</dbReference>
<reference evidence="2 3" key="1">
    <citation type="journal article" date="2009" name="Nature">
        <title>The Sorghum bicolor genome and the diversification of grasses.</title>
        <authorList>
            <person name="Paterson A.H."/>
            <person name="Bowers J.E."/>
            <person name="Bruggmann R."/>
            <person name="Dubchak I."/>
            <person name="Grimwood J."/>
            <person name="Gundlach H."/>
            <person name="Haberer G."/>
            <person name="Hellsten U."/>
            <person name="Mitros T."/>
            <person name="Poliakov A."/>
            <person name="Schmutz J."/>
            <person name="Spannagl M."/>
            <person name="Tang H."/>
            <person name="Wang X."/>
            <person name="Wicker T."/>
            <person name="Bharti A.K."/>
            <person name="Chapman J."/>
            <person name="Feltus F.A."/>
            <person name="Gowik U."/>
            <person name="Grigoriev I.V."/>
            <person name="Lyons E."/>
            <person name="Maher C.A."/>
            <person name="Martis M."/>
            <person name="Narechania A."/>
            <person name="Otillar R.P."/>
            <person name="Penning B.W."/>
            <person name="Salamov A.A."/>
            <person name="Wang Y."/>
            <person name="Zhang L."/>
            <person name="Carpita N.C."/>
            <person name="Freeling M."/>
            <person name="Gingle A.R."/>
            <person name="Hash C.T."/>
            <person name="Keller B."/>
            <person name="Klein P."/>
            <person name="Kresovich S."/>
            <person name="McCann M.C."/>
            <person name="Ming R."/>
            <person name="Peterson D.G."/>
            <person name="Mehboob-ur-Rahman"/>
            <person name="Ware D."/>
            <person name="Westhoff P."/>
            <person name="Mayer K.F."/>
            <person name="Messing J."/>
            <person name="Rokhsar D.S."/>
        </authorList>
    </citation>
    <scope>NUCLEOTIDE SEQUENCE [LARGE SCALE GENOMIC DNA]</scope>
    <source>
        <strain evidence="3">cv. BTx623</strain>
    </source>
</reference>
<evidence type="ECO:0000313" key="2">
    <source>
        <dbReference type="EMBL" id="OQU85649.1"/>
    </source>
</evidence>
<evidence type="ECO:0000313" key="3">
    <source>
        <dbReference type="Proteomes" id="UP000000768"/>
    </source>
</evidence>
<feature type="region of interest" description="Disordered" evidence="1">
    <location>
        <begin position="23"/>
        <end position="60"/>
    </location>
</feature>
<dbReference type="InParanoid" id="A0A1Z5RQ17"/>